<reference evidence="2 3" key="1">
    <citation type="journal article" date="2022" name="Nat. Genet.">
        <title>Improved pea reference genome and pan-genome highlight genomic features and evolutionary characteristics.</title>
        <authorList>
            <person name="Yang T."/>
            <person name="Liu R."/>
            <person name="Luo Y."/>
            <person name="Hu S."/>
            <person name="Wang D."/>
            <person name="Wang C."/>
            <person name="Pandey M.K."/>
            <person name="Ge S."/>
            <person name="Xu Q."/>
            <person name="Li N."/>
            <person name="Li G."/>
            <person name="Huang Y."/>
            <person name="Saxena R.K."/>
            <person name="Ji Y."/>
            <person name="Li M."/>
            <person name="Yan X."/>
            <person name="He Y."/>
            <person name="Liu Y."/>
            <person name="Wang X."/>
            <person name="Xiang C."/>
            <person name="Varshney R.K."/>
            <person name="Ding H."/>
            <person name="Gao S."/>
            <person name="Zong X."/>
        </authorList>
    </citation>
    <scope>NUCLEOTIDE SEQUENCE [LARGE SCALE GENOMIC DNA]</scope>
    <source>
        <strain evidence="2 3">cv. Zhongwan 6</strain>
    </source>
</reference>
<accession>A0A9D5ACR6</accession>
<organism evidence="2 3">
    <name type="scientific">Pisum sativum</name>
    <name type="common">Garden pea</name>
    <name type="synonym">Lathyrus oleraceus</name>
    <dbReference type="NCBI Taxonomy" id="3888"/>
    <lineage>
        <taxon>Eukaryota</taxon>
        <taxon>Viridiplantae</taxon>
        <taxon>Streptophyta</taxon>
        <taxon>Embryophyta</taxon>
        <taxon>Tracheophyta</taxon>
        <taxon>Spermatophyta</taxon>
        <taxon>Magnoliopsida</taxon>
        <taxon>eudicotyledons</taxon>
        <taxon>Gunneridae</taxon>
        <taxon>Pentapetalae</taxon>
        <taxon>rosids</taxon>
        <taxon>fabids</taxon>
        <taxon>Fabales</taxon>
        <taxon>Fabaceae</taxon>
        <taxon>Papilionoideae</taxon>
        <taxon>50 kb inversion clade</taxon>
        <taxon>NPAAA clade</taxon>
        <taxon>Hologalegina</taxon>
        <taxon>IRL clade</taxon>
        <taxon>Fabeae</taxon>
        <taxon>Lathyrus</taxon>
    </lineage>
</organism>
<proteinExistence type="predicted"/>
<dbReference type="PANTHER" id="PTHR31973">
    <property type="entry name" value="POLYPROTEIN, PUTATIVE-RELATED"/>
    <property type="match status" value="1"/>
</dbReference>
<dbReference type="EMBL" id="JAMSHJ010000005">
    <property type="protein sequence ID" value="KAI5403509.1"/>
    <property type="molecule type" value="Genomic_DNA"/>
</dbReference>
<sequence>MKRRSFISGNDITYDDDEVHCTGEKFVDNEVEVEMDNKVELDNEAEVDNKDEVDNEDEVGDDVEVGDDAEVRDDVEVDDGEDSEPELDWTTVISSETTKPHDNDFHHDNGEDSNQVQTPPGSEDDEEYERFSSYKKNDGNMMVVRCIDECRFYMRVGKRVSNQYWQVVSLYDEHICHRIAQNRQEKIEWLGKQCSHILKHTPDMKPTGLVTLSFDKCGVKLLSDRAYKTNRRAIDINQGARRDQLTHLRTYANELLKSNLNSNIVLQCSDSSVRPVFERI</sequence>
<evidence type="ECO:0000313" key="3">
    <source>
        <dbReference type="Proteomes" id="UP001058974"/>
    </source>
</evidence>
<dbReference type="PANTHER" id="PTHR31973:SF187">
    <property type="entry name" value="MUTATOR TRANSPOSASE MUDRA PROTEIN"/>
    <property type="match status" value="1"/>
</dbReference>
<evidence type="ECO:0000256" key="1">
    <source>
        <dbReference type="SAM" id="MobiDB-lite"/>
    </source>
</evidence>
<feature type="compositionally biased region" description="Basic and acidic residues" evidence="1">
    <location>
        <begin position="98"/>
        <end position="110"/>
    </location>
</feature>
<dbReference type="AlphaFoldDB" id="A0A9D5ACR6"/>
<gene>
    <name evidence="2" type="ORF">KIW84_050902</name>
</gene>
<name>A0A9D5ACR6_PEA</name>
<keyword evidence="3" id="KW-1185">Reference proteome</keyword>
<dbReference type="Gramene" id="Psat05G0090200-T1">
    <property type="protein sequence ID" value="KAI5403509.1"/>
    <property type="gene ID" value="KIW84_050902"/>
</dbReference>
<dbReference type="Proteomes" id="UP001058974">
    <property type="component" value="Chromosome 5"/>
</dbReference>
<feature type="compositionally biased region" description="Basic and acidic residues" evidence="1">
    <location>
        <begin position="39"/>
        <end position="52"/>
    </location>
</feature>
<feature type="compositionally biased region" description="Acidic residues" evidence="1">
    <location>
        <begin position="53"/>
        <end position="87"/>
    </location>
</feature>
<feature type="region of interest" description="Disordered" evidence="1">
    <location>
        <begin position="39"/>
        <end position="126"/>
    </location>
</feature>
<protein>
    <submittedName>
        <fullName evidence="2">Uncharacterized protein</fullName>
    </submittedName>
</protein>
<evidence type="ECO:0000313" key="2">
    <source>
        <dbReference type="EMBL" id="KAI5403509.1"/>
    </source>
</evidence>
<comment type="caution">
    <text evidence="2">The sequence shown here is derived from an EMBL/GenBank/DDBJ whole genome shotgun (WGS) entry which is preliminary data.</text>
</comment>